<feature type="compositionally biased region" description="Low complexity" evidence="11">
    <location>
        <begin position="229"/>
        <end position="249"/>
    </location>
</feature>
<evidence type="ECO:0000256" key="2">
    <source>
        <dbReference type="ARBA" id="ARBA00022614"/>
    </source>
</evidence>
<proteinExistence type="predicted"/>
<feature type="transmembrane region" description="Helical" evidence="12">
    <location>
        <begin position="1359"/>
        <end position="1377"/>
    </location>
</feature>
<evidence type="ECO:0000256" key="7">
    <source>
        <dbReference type="ARBA" id="ARBA00023136"/>
    </source>
</evidence>
<accession>A0ABD3PDM6</accession>
<keyword evidence="2" id="KW-0433">Leucine-rich repeat</keyword>
<dbReference type="PANTHER" id="PTHR27000">
    <property type="entry name" value="LEUCINE-RICH REPEAT RECEPTOR-LIKE PROTEIN KINASE FAMILY PROTEIN-RELATED"/>
    <property type="match status" value="1"/>
</dbReference>
<evidence type="ECO:0000256" key="3">
    <source>
        <dbReference type="ARBA" id="ARBA00022692"/>
    </source>
</evidence>
<evidence type="ECO:0000256" key="11">
    <source>
        <dbReference type="SAM" id="MobiDB-lite"/>
    </source>
</evidence>
<feature type="transmembrane region" description="Helical" evidence="12">
    <location>
        <begin position="1238"/>
        <end position="1256"/>
    </location>
</feature>
<keyword evidence="15" id="KW-1185">Reference proteome</keyword>
<evidence type="ECO:0000256" key="10">
    <source>
        <dbReference type="ARBA" id="ARBA00037847"/>
    </source>
</evidence>
<keyword evidence="9" id="KW-0325">Glycoprotein</keyword>
<evidence type="ECO:0000256" key="6">
    <source>
        <dbReference type="ARBA" id="ARBA00022989"/>
    </source>
</evidence>
<evidence type="ECO:0000313" key="15">
    <source>
        <dbReference type="Proteomes" id="UP001516023"/>
    </source>
</evidence>
<evidence type="ECO:0000313" key="14">
    <source>
        <dbReference type="EMBL" id="KAL3785311.1"/>
    </source>
</evidence>
<dbReference type="Proteomes" id="UP001516023">
    <property type="component" value="Unassembled WGS sequence"/>
</dbReference>
<name>A0ABD3PDM6_9STRA</name>
<gene>
    <name evidence="14" type="ORF">HJC23_008875</name>
</gene>
<feature type="transmembrane region" description="Helical" evidence="12">
    <location>
        <begin position="1397"/>
        <end position="1416"/>
    </location>
</feature>
<feature type="domain" description="Leucine-rich repeat-containing N-terminal plant-type" evidence="13">
    <location>
        <begin position="683"/>
        <end position="720"/>
    </location>
</feature>
<dbReference type="SUPFAM" id="SSF52047">
    <property type="entry name" value="RNI-like"/>
    <property type="match status" value="1"/>
</dbReference>
<keyword evidence="5" id="KW-0677">Repeat</keyword>
<dbReference type="FunFam" id="3.80.10.10:FF:000383">
    <property type="entry name" value="Leucine-rich repeat receptor protein kinase EMS1"/>
    <property type="match status" value="1"/>
</dbReference>
<feature type="region of interest" description="Disordered" evidence="11">
    <location>
        <begin position="203"/>
        <end position="249"/>
    </location>
</feature>
<keyword evidence="7 12" id="KW-0472">Membrane</keyword>
<reference evidence="14 15" key="1">
    <citation type="journal article" date="2020" name="G3 (Bethesda)">
        <title>Improved Reference Genome for Cyclotella cryptica CCMP332, a Model for Cell Wall Morphogenesis, Salinity Adaptation, and Lipid Production in Diatoms (Bacillariophyta).</title>
        <authorList>
            <person name="Roberts W.R."/>
            <person name="Downey K.M."/>
            <person name="Ruck E.C."/>
            <person name="Traller J.C."/>
            <person name="Alverson A.J."/>
        </authorList>
    </citation>
    <scope>NUCLEOTIDE SEQUENCE [LARGE SCALE GENOMIC DNA]</scope>
    <source>
        <strain evidence="14 15">CCMP332</strain>
    </source>
</reference>
<comment type="subcellular location">
    <subcellularLocation>
        <location evidence="1">Cell membrane</location>
    </subcellularLocation>
    <subcellularLocation>
        <location evidence="10">Endomembrane system</location>
        <topology evidence="10">Single-pass membrane protein</topology>
    </subcellularLocation>
</comment>
<dbReference type="Pfam" id="PF13855">
    <property type="entry name" value="LRR_8"/>
    <property type="match status" value="1"/>
</dbReference>
<dbReference type="Pfam" id="PF00560">
    <property type="entry name" value="LRR_1"/>
    <property type="match status" value="3"/>
</dbReference>
<evidence type="ECO:0000256" key="9">
    <source>
        <dbReference type="ARBA" id="ARBA00023180"/>
    </source>
</evidence>
<keyword evidence="6 12" id="KW-1133">Transmembrane helix</keyword>
<dbReference type="GO" id="GO:0012505">
    <property type="term" value="C:endomembrane system"/>
    <property type="evidence" value="ECO:0007669"/>
    <property type="project" value="UniProtKB-SubCell"/>
</dbReference>
<dbReference type="FunFam" id="3.80.10.10:FF:000400">
    <property type="entry name" value="Nuclear pore complex protein NUP107"/>
    <property type="match status" value="1"/>
</dbReference>
<evidence type="ECO:0000256" key="5">
    <source>
        <dbReference type="ARBA" id="ARBA00022737"/>
    </source>
</evidence>
<dbReference type="EMBL" id="JABMIG020000217">
    <property type="protein sequence ID" value="KAL3785311.1"/>
    <property type="molecule type" value="Genomic_DNA"/>
</dbReference>
<keyword evidence="3 12" id="KW-0812">Transmembrane</keyword>
<evidence type="ECO:0000256" key="8">
    <source>
        <dbReference type="ARBA" id="ARBA00023170"/>
    </source>
</evidence>
<organism evidence="14 15">
    <name type="scientific">Cyclotella cryptica</name>
    <dbReference type="NCBI Taxonomy" id="29204"/>
    <lineage>
        <taxon>Eukaryota</taxon>
        <taxon>Sar</taxon>
        <taxon>Stramenopiles</taxon>
        <taxon>Ochrophyta</taxon>
        <taxon>Bacillariophyta</taxon>
        <taxon>Coscinodiscophyceae</taxon>
        <taxon>Thalassiosirophycidae</taxon>
        <taxon>Stephanodiscales</taxon>
        <taxon>Stephanodiscaceae</taxon>
        <taxon>Cyclotella</taxon>
    </lineage>
</organism>
<dbReference type="InterPro" id="IPR001611">
    <property type="entry name" value="Leu-rich_rpt"/>
</dbReference>
<dbReference type="Gene3D" id="3.80.10.10">
    <property type="entry name" value="Ribonuclease Inhibitor"/>
    <property type="match status" value="3"/>
</dbReference>
<dbReference type="PRINTS" id="PR00019">
    <property type="entry name" value="LEURICHRPT"/>
</dbReference>
<dbReference type="InterPro" id="IPR013210">
    <property type="entry name" value="LRR_N_plant-typ"/>
</dbReference>
<dbReference type="InterPro" id="IPR032675">
    <property type="entry name" value="LRR_dom_sf"/>
</dbReference>
<dbReference type="InterPro" id="IPR003591">
    <property type="entry name" value="Leu-rich_rpt_typical-subtyp"/>
</dbReference>
<evidence type="ECO:0000256" key="12">
    <source>
        <dbReference type="SAM" id="Phobius"/>
    </source>
</evidence>
<dbReference type="SMART" id="SM00369">
    <property type="entry name" value="LRR_TYP"/>
    <property type="match status" value="5"/>
</dbReference>
<dbReference type="Pfam" id="PF08263">
    <property type="entry name" value="LRRNT_2"/>
    <property type="match status" value="2"/>
</dbReference>
<comment type="caution">
    <text evidence="14">The sequence shown here is derived from an EMBL/GenBank/DDBJ whole genome shotgun (WGS) entry which is preliminary data.</text>
</comment>
<keyword evidence="8" id="KW-0675">Receptor</keyword>
<feature type="domain" description="Leucine-rich repeat-containing N-terminal plant-type" evidence="13">
    <location>
        <begin position="1043"/>
        <end position="1081"/>
    </location>
</feature>
<sequence>MKINNNPPGVTITSPCMNTDNEESFLRVGSLVGMHINFGNDEAKITRIVTSKGAKFVLSSVCIDAPEFGPFDQAKLMIRFIDEDTDQRNDWVCLSNFLGKKRGGRSLPCSSPINLEAVGPCIIELAAWGALENGSIQVLGNVVAVDPCQFYYEYSISEKATSKNCCKGIGCKGYFKRYPFRIMLGILMLISFICQGDGGFTRPSPSLRQTERRTLSVASKSSKGPRSLSMSTGSSESAPSASLSPASSDSSLFGSPSVVTPKPSSATFSEAVFNESQFLSNNCINLTVAVLPYNLELYPLKWSIHKIVDGNDILSWENAYSNPELTNKVILEQSNGSNSTKKPICLSPGNYTFRFDIGYDVFAISSGGTLISCGEFLENEVEFSLPYLSKSPVSSVNPGSNQSECPRMSCHDEESVCLKKAMTPVQCYGSGKEWNGGDRTALFSDTCSIALNNACQSGSFGFTYDDVIADFCPYFQCANPAYQKYLNGDSIEEYNGCECLYSQWSSPKSEERQCCIDGSNGVKEESNIALSCQCSIEPKCEGGDAKMCDISMEYCCPKKDYTERNACELTALEIKCPDSVEQKNTSADGTYPYCHQAITAQCQDDIDAPGCACSYWESLCKQFPEAGVCEDAVNFCCIIRRSSSWCACDFYTWALDFGYTSQKMRQKCSEAASRTSRGKYEEEGKHLKSLYNSLGGEYWFNNTGWMTNNSHCHWFGVTCNDVELVSELRLGNNNLTGELTFVDGDGTWYLCGMLWSLELLDLSKNNIYGIIESWNYYDLRLLTHVDLSENNLSGVADVLLSPAIRLANFSHNSLSSVTYMIVSRAAYTAVEIFDLSYNIIKQNADDVMKDLPPNLKELIISDNSIYGTFPKEFPVLRFMKRLIANNNYISGPLFNLPHTVPLIATLNLSTQKRNGVGGLTGSIPTDISSLVDLTELDLSHNDLTGSIPATIGNIRFLKLLDVSNNNLKGEIPRELGALSDISEVLDLSSNGLSGSIPLEFKDFTGGLIRLSNNTLLSGPAPLSLCYDVPGFDLKGSTRFCPAERNALYDIFVSAKGPEWTHSSGWGDQFENPCSWYGIRCDERHQPIEMNLTNNGLAGILDSKIGTLYSLEMIDLSDNDIMGSVPEEIANLAKLSTLRISYNSFTGSIPNQLNQLQNLKLVQLQSNRFVGEVHIHLNPKVTRDPSSLISDCGVPTDFDKPLICVNCTICCNIRSECHTTTLPVIIETDTPGLRSWADFTWLFLLSLLACFFVWAFVTYQNNKRRKMYARRLSLRGHVFEEKKLAWGFIGDDSVYCFFLTKSWRAWLAALSVITFQFMVFMYFVWASEKEFSNDKSDFVYSWRCPRNSIECSDTDDITKFGWFIFAVLMMSHLAKDIVNGLKLINMSTKEWHHRNRRIRYFFGGVCLVLISAFAIYATTVYNIAIARSNPELIASAVIVLFITDVDEQIYGFIETACPRWLDGLKELVNEPRVIPNTEKCDDELETTQNMTPRLEGTQHEPDQGFSDIEAKLHDVVVDMNAKLTQMKLEILESSSRASRR</sequence>
<feature type="transmembrane region" description="Helical" evidence="12">
    <location>
        <begin position="1304"/>
        <end position="1324"/>
    </location>
</feature>
<dbReference type="GO" id="GO:0005886">
    <property type="term" value="C:plasma membrane"/>
    <property type="evidence" value="ECO:0007669"/>
    <property type="project" value="UniProtKB-SubCell"/>
</dbReference>
<keyword evidence="4" id="KW-0732">Signal</keyword>
<protein>
    <recommendedName>
        <fullName evidence="13">Leucine-rich repeat-containing N-terminal plant-type domain-containing protein</fullName>
    </recommendedName>
</protein>
<evidence type="ECO:0000256" key="1">
    <source>
        <dbReference type="ARBA" id="ARBA00004236"/>
    </source>
</evidence>
<dbReference type="PANTHER" id="PTHR27000:SF642">
    <property type="entry name" value="INACTIVE LEUCINE-RICH REPEAT RECEPTOR KINASE XIAO-RELATED"/>
    <property type="match status" value="1"/>
</dbReference>
<evidence type="ECO:0000259" key="13">
    <source>
        <dbReference type="Pfam" id="PF08263"/>
    </source>
</evidence>
<evidence type="ECO:0000256" key="4">
    <source>
        <dbReference type="ARBA" id="ARBA00022729"/>
    </source>
</evidence>